<name>A0ACB9K5S4_9ASTR</name>
<comment type="caution">
    <text evidence="1">The sequence shown here is derived from an EMBL/GenBank/DDBJ whole genome shotgun (WGS) entry which is preliminary data.</text>
</comment>
<dbReference type="Proteomes" id="UP001056120">
    <property type="component" value="Linkage Group LG01"/>
</dbReference>
<evidence type="ECO:0000313" key="1">
    <source>
        <dbReference type="EMBL" id="KAI3827560.1"/>
    </source>
</evidence>
<accession>A0ACB9K5S4</accession>
<keyword evidence="2" id="KW-1185">Reference proteome</keyword>
<organism evidence="1 2">
    <name type="scientific">Smallanthus sonchifolius</name>
    <dbReference type="NCBI Taxonomy" id="185202"/>
    <lineage>
        <taxon>Eukaryota</taxon>
        <taxon>Viridiplantae</taxon>
        <taxon>Streptophyta</taxon>
        <taxon>Embryophyta</taxon>
        <taxon>Tracheophyta</taxon>
        <taxon>Spermatophyta</taxon>
        <taxon>Magnoliopsida</taxon>
        <taxon>eudicotyledons</taxon>
        <taxon>Gunneridae</taxon>
        <taxon>Pentapetalae</taxon>
        <taxon>asterids</taxon>
        <taxon>campanulids</taxon>
        <taxon>Asterales</taxon>
        <taxon>Asteraceae</taxon>
        <taxon>Asteroideae</taxon>
        <taxon>Heliantheae alliance</taxon>
        <taxon>Millerieae</taxon>
        <taxon>Smallanthus</taxon>
    </lineage>
</organism>
<reference evidence="2" key="1">
    <citation type="journal article" date="2022" name="Mol. Ecol. Resour.">
        <title>The genomes of chicory, endive, great burdock and yacon provide insights into Asteraceae palaeo-polyploidization history and plant inulin production.</title>
        <authorList>
            <person name="Fan W."/>
            <person name="Wang S."/>
            <person name="Wang H."/>
            <person name="Wang A."/>
            <person name="Jiang F."/>
            <person name="Liu H."/>
            <person name="Zhao H."/>
            <person name="Xu D."/>
            <person name="Zhang Y."/>
        </authorList>
    </citation>
    <scope>NUCLEOTIDE SEQUENCE [LARGE SCALE GENOMIC DNA]</scope>
    <source>
        <strain evidence="2">cv. Yunnan</strain>
    </source>
</reference>
<protein>
    <submittedName>
        <fullName evidence="1">Uncharacterized protein</fullName>
    </submittedName>
</protein>
<proteinExistence type="predicted"/>
<gene>
    <name evidence="1" type="ORF">L1987_01637</name>
</gene>
<evidence type="ECO:0000313" key="2">
    <source>
        <dbReference type="Proteomes" id="UP001056120"/>
    </source>
</evidence>
<sequence>MKYVEKKETVGMILSVMFDLELKLFALNRLNDVQYLNPNATAFSPLPNLELCSLAQRELIIRWAHGVVEEFNPDQSDSDSVSEDHERRSKHKSDTIQ</sequence>
<reference evidence="1 2" key="2">
    <citation type="journal article" date="2022" name="Mol. Ecol. Resour.">
        <title>The genomes of chicory, endive, great burdock and yacon provide insights into Asteraceae paleo-polyploidization history and plant inulin production.</title>
        <authorList>
            <person name="Fan W."/>
            <person name="Wang S."/>
            <person name="Wang H."/>
            <person name="Wang A."/>
            <person name="Jiang F."/>
            <person name="Liu H."/>
            <person name="Zhao H."/>
            <person name="Xu D."/>
            <person name="Zhang Y."/>
        </authorList>
    </citation>
    <scope>NUCLEOTIDE SEQUENCE [LARGE SCALE GENOMIC DNA]</scope>
    <source>
        <strain evidence="2">cv. Yunnan</strain>
        <tissue evidence="1">Leaves</tissue>
    </source>
</reference>
<dbReference type="EMBL" id="CM042018">
    <property type="protein sequence ID" value="KAI3827560.1"/>
    <property type="molecule type" value="Genomic_DNA"/>
</dbReference>